<feature type="transmembrane region" description="Helical" evidence="2">
    <location>
        <begin position="73"/>
        <end position="94"/>
    </location>
</feature>
<evidence type="ECO:0000313" key="3">
    <source>
        <dbReference type="EMBL" id="KAK3170364.1"/>
    </source>
</evidence>
<sequence>MDFETGSPEKMYLREVIHKAANALAADRATTSLPIIVAQCFFIGAVGIAVGRTASAARASSDNIFVNVEAHSIAYSALYFWVIPAVFVSSVIGVSRTKANIPRILKDFQAGLDGIKKGSINLRNECLDDNQWRISHGGICSWNPSKWQWKTRAPSNPGHITNTTSGQPHLPGSRYQPASQNSTSESPTEHVERANTTENQQTASGTPVGGHWTRVFRTILSYLIVILGAVTGMIVSARVPPDGWDC</sequence>
<feature type="transmembrane region" description="Helical" evidence="2">
    <location>
        <begin position="33"/>
        <end position="53"/>
    </location>
</feature>
<keyword evidence="4" id="KW-1185">Reference proteome</keyword>
<dbReference type="EMBL" id="JASNWA010000009">
    <property type="protein sequence ID" value="KAK3170364.1"/>
    <property type="molecule type" value="Genomic_DNA"/>
</dbReference>
<evidence type="ECO:0000256" key="1">
    <source>
        <dbReference type="SAM" id="MobiDB-lite"/>
    </source>
</evidence>
<keyword evidence="2" id="KW-0472">Membrane</keyword>
<name>A0AAE0DI21_9LECA</name>
<dbReference type="AlphaFoldDB" id="A0AAE0DI21"/>
<feature type="compositionally biased region" description="Polar residues" evidence="1">
    <location>
        <begin position="176"/>
        <end position="186"/>
    </location>
</feature>
<protein>
    <submittedName>
        <fullName evidence="3">Uncharacterized protein</fullName>
    </submittedName>
</protein>
<organism evidence="3 4">
    <name type="scientific">Lepraria neglecta</name>
    <dbReference type="NCBI Taxonomy" id="209136"/>
    <lineage>
        <taxon>Eukaryota</taxon>
        <taxon>Fungi</taxon>
        <taxon>Dikarya</taxon>
        <taxon>Ascomycota</taxon>
        <taxon>Pezizomycotina</taxon>
        <taxon>Lecanoromycetes</taxon>
        <taxon>OSLEUM clade</taxon>
        <taxon>Lecanoromycetidae</taxon>
        <taxon>Lecanorales</taxon>
        <taxon>Lecanorineae</taxon>
        <taxon>Stereocaulaceae</taxon>
        <taxon>Lepraria</taxon>
    </lineage>
</organism>
<keyword evidence="2" id="KW-1133">Transmembrane helix</keyword>
<accession>A0AAE0DI21</accession>
<gene>
    <name evidence="3" type="ORF">OEA41_009751</name>
</gene>
<evidence type="ECO:0000256" key="2">
    <source>
        <dbReference type="SAM" id="Phobius"/>
    </source>
</evidence>
<evidence type="ECO:0000313" key="4">
    <source>
        <dbReference type="Proteomes" id="UP001276659"/>
    </source>
</evidence>
<feature type="transmembrane region" description="Helical" evidence="2">
    <location>
        <begin position="219"/>
        <end position="239"/>
    </location>
</feature>
<keyword evidence="2" id="KW-0812">Transmembrane</keyword>
<feature type="region of interest" description="Disordered" evidence="1">
    <location>
        <begin position="151"/>
        <end position="208"/>
    </location>
</feature>
<feature type="compositionally biased region" description="Polar residues" evidence="1">
    <location>
        <begin position="158"/>
        <end position="167"/>
    </location>
</feature>
<dbReference type="Proteomes" id="UP001276659">
    <property type="component" value="Unassembled WGS sequence"/>
</dbReference>
<feature type="compositionally biased region" description="Polar residues" evidence="1">
    <location>
        <begin position="196"/>
        <end position="205"/>
    </location>
</feature>
<proteinExistence type="predicted"/>
<comment type="caution">
    <text evidence="3">The sequence shown here is derived from an EMBL/GenBank/DDBJ whole genome shotgun (WGS) entry which is preliminary data.</text>
</comment>
<reference evidence="3" key="1">
    <citation type="submission" date="2022-11" db="EMBL/GenBank/DDBJ databases">
        <title>Chromosomal genome sequence assembly and mating type (MAT) locus characterization of the leprose asexual lichenized fungus Lepraria neglecta (Nyl.) Erichsen.</title>
        <authorList>
            <person name="Allen J.L."/>
            <person name="Pfeffer B."/>
        </authorList>
    </citation>
    <scope>NUCLEOTIDE SEQUENCE</scope>
    <source>
        <strain evidence="3">Allen 5258</strain>
    </source>
</reference>